<proteinExistence type="predicted"/>
<protein>
    <recommendedName>
        <fullName evidence="7">Cobalt-zinc-cadmium resistance protein</fullName>
    </recommendedName>
</protein>
<reference evidence="4 5" key="1">
    <citation type="submission" date="2018-12" db="EMBL/GenBank/DDBJ databases">
        <title>The genome sequences of Variovorax guangxiensis DSM 27352.</title>
        <authorList>
            <person name="Gao J."/>
            <person name="Sun J."/>
        </authorList>
    </citation>
    <scope>NUCLEOTIDE SEQUENCE [LARGE SCALE GENOMIC DNA]</scope>
    <source>
        <strain evidence="4 5">DSM 27352</strain>
    </source>
</reference>
<dbReference type="NCBIfam" id="NF045614">
    <property type="entry name" value="efflu_CzcI_Cupr"/>
    <property type="match status" value="1"/>
</dbReference>
<feature type="compositionally biased region" description="Basic and acidic residues" evidence="1">
    <location>
        <begin position="31"/>
        <end position="52"/>
    </location>
</feature>
<organism evidence="4 5">
    <name type="scientific">Variovorax guangxiensis</name>
    <dbReference type="NCBI Taxonomy" id="1775474"/>
    <lineage>
        <taxon>Bacteria</taxon>
        <taxon>Pseudomonadati</taxon>
        <taxon>Pseudomonadota</taxon>
        <taxon>Betaproteobacteria</taxon>
        <taxon>Burkholderiales</taxon>
        <taxon>Comamonadaceae</taxon>
        <taxon>Variovorax</taxon>
    </lineage>
</organism>
<evidence type="ECO:0000313" key="4">
    <source>
        <dbReference type="EMBL" id="RUR65464.1"/>
    </source>
</evidence>
<reference evidence="3 6" key="2">
    <citation type="submission" date="2020-08" db="EMBL/GenBank/DDBJ databases">
        <title>Genomic Encyclopedia of Type Strains, Phase IV (KMG-V): Genome sequencing to study the core and pangenomes of soil and plant-associated prokaryotes.</title>
        <authorList>
            <person name="Whitman W."/>
        </authorList>
    </citation>
    <scope>NUCLEOTIDE SEQUENCE [LARGE SCALE GENOMIC DNA]</scope>
    <source>
        <strain evidence="3 6">34/80</strain>
    </source>
</reference>
<evidence type="ECO:0000256" key="2">
    <source>
        <dbReference type="SAM" id="SignalP"/>
    </source>
</evidence>
<feature type="region of interest" description="Disordered" evidence="1">
    <location>
        <begin position="31"/>
        <end position="65"/>
    </location>
</feature>
<evidence type="ECO:0000313" key="3">
    <source>
        <dbReference type="EMBL" id="MBB4220758.1"/>
    </source>
</evidence>
<dbReference type="RefSeq" id="WP_126018192.1">
    <property type="nucleotide sequence ID" value="NZ_JACIFZ010000001.1"/>
</dbReference>
<feature type="signal peptide" evidence="2">
    <location>
        <begin position="1"/>
        <end position="20"/>
    </location>
</feature>
<sequence length="124" mass="13776">MRRWFLIFMLALLPFQFSWASASAYCQHERDTRPDHWGHHESETRGTDRSHSGEGAQKNSSTQPNAVVGDCAVCHFGHAQHADALDEPAASVARVAQPLRATPDERFASHVSDVPVRPDWSLAS</sequence>
<evidence type="ECO:0008006" key="7">
    <source>
        <dbReference type="Google" id="ProtNLM"/>
    </source>
</evidence>
<keyword evidence="2" id="KW-0732">Signal</keyword>
<comment type="caution">
    <text evidence="4">The sequence shown here is derived from an EMBL/GenBank/DDBJ whole genome shotgun (WGS) entry which is preliminary data.</text>
</comment>
<dbReference type="AlphaFoldDB" id="A0A3S0XBD7"/>
<dbReference type="OrthoDB" id="6717343at2"/>
<dbReference type="Proteomes" id="UP000281118">
    <property type="component" value="Unassembled WGS sequence"/>
</dbReference>
<feature type="chain" id="PRO_5036093248" description="Cobalt-zinc-cadmium resistance protein" evidence="2">
    <location>
        <begin position="21"/>
        <end position="124"/>
    </location>
</feature>
<accession>A0A3S0XBD7</accession>
<dbReference type="EMBL" id="RXFT01000001">
    <property type="protein sequence ID" value="RUR65464.1"/>
    <property type="molecule type" value="Genomic_DNA"/>
</dbReference>
<gene>
    <name evidence="4" type="ORF">EJP67_00155</name>
    <name evidence="3" type="ORF">GGD71_001505</name>
</gene>
<evidence type="ECO:0000313" key="6">
    <source>
        <dbReference type="Proteomes" id="UP000524450"/>
    </source>
</evidence>
<dbReference type="GO" id="GO:0046686">
    <property type="term" value="P:response to cadmium ion"/>
    <property type="evidence" value="ECO:0007669"/>
    <property type="project" value="InterPro"/>
</dbReference>
<name>A0A3S0XBD7_9BURK</name>
<evidence type="ECO:0000256" key="1">
    <source>
        <dbReference type="SAM" id="MobiDB-lite"/>
    </source>
</evidence>
<dbReference type="InterPro" id="IPR055013">
    <property type="entry name" value="CzcI"/>
</dbReference>
<dbReference type="EMBL" id="JACIFZ010000001">
    <property type="protein sequence ID" value="MBB4220758.1"/>
    <property type="molecule type" value="Genomic_DNA"/>
</dbReference>
<dbReference type="Proteomes" id="UP000524450">
    <property type="component" value="Unassembled WGS sequence"/>
</dbReference>
<evidence type="ECO:0000313" key="5">
    <source>
        <dbReference type="Proteomes" id="UP000281118"/>
    </source>
</evidence>